<evidence type="ECO:0000313" key="3">
    <source>
        <dbReference type="EMBL" id="CAB9498823.1"/>
    </source>
</evidence>
<keyword evidence="2" id="KW-1133">Transmembrane helix</keyword>
<evidence type="ECO:0000256" key="1">
    <source>
        <dbReference type="SAM" id="MobiDB-lite"/>
    </source>
</evidence>
<reference evidence="3" key="1">
    <citation type="submission" date="2020-06" db="EMBL/GenBank/DDBJ databases">
        <authorList>
            <consortium name="Plant Systems Biology data submission"/>
        </authorList>
    </citation>
    <scope>NUCLEOTIDE SEQUENCE</scope>
    <source>
        <strain evidence="3">D6</strain>
    </source>
</reference>
<dbReference type="PROSITE" id="PS00018">
    <property type="entry name" value="EF_HAND_1"/>
    <property type="match status" value="1"/>
</dbReference>
<dbReference type="AlphaFoldDB" id="A0A9N8H6K8"/>
<dbReference type="InterPro" id="IPR018247">
    <property type="entry name" value="EF_Hand_1_Ca_BS"/>
</dbReference>
<dbReference type="Proteomes" id="UP001153069">
    <property type="component" value="Unassembled WGS sequence"/>
</dbReference>
<keyword evidence="2" id="KW-0812">Transmembrane</keyword>
<accession>A0A9N8H6K8</accession>
<proteinExistence type="predicted"/>
<dbReference type="EMBL" id="CAICTM010000046">
    <property type="protein sequence ID" value="CAB9498823.1"/>
    <property type="molecule type" value="Genomic_DNA"/>
</dbReference>
<gene>
    <name evidence="3" type="ORF">SEMRO_46_G027450.1</name>
</gene>
<feature type="transmembrane region" description="Helical" evidence="2">
    <location>
        <begin position="12"/>
        <end position="36"/>
    </location>
</feature>
<feature type="compositionally biased region" description="Polar residues" evidence="1">
    <location>
        <begin position="443"/>
        <end position="454"/>
    </location>
</feature>
<keyword evidence="2" id="KW-0472">Membrane</keyword>
<comment type="caution">
    <text evidence="3">The sequence shown here is derived from an EMBL/GenBank/DDBJ whole genome shotgun (WGS) entry which is preliminary data.</text>
</comment>
<organism evidence="3 4">
    <name type="scientific">Seminavis robusta</name>
    <dbReference type="NCBI Taxonomy" id="568900"/>
    <lineage>
        <taxon>Eukaryota</taxon>
        <taxon>Sar</taxon>
        <taxon>Stramenopiles</taxon>
        <taxon>Ochrophyta</taxon>
        <taxon>Bacillariophyta</taxon>
        <taxon>Bacillariophyceae</taxon>
        <taxon>Bacillariophycidae</taxon>
        <taxon>Naviculales</taxon>
        <taxon>Naviculaceae</taxon>
        <taxon>Seminavis</taxon>
    </lineage>
</organism>
<protein>
    <recommendedName>
        <fullName evidence="5">EF-hand domain-containing protein</fullName>
    </recommendedName>
</protein>
<name>A0A9N8H6K8_9STRA</name>
<evidence type="ECO:0008006" key="5">
    <source>
        <dbReference type="Google" id="ProtNLM"/>
    </source>
</evidence>
<evidence type="ECO:0000313" key="4">
    <source>
        <dbReference type="Proteomes" id="UP001153069"/>
    </source>
</evidence>
<feature type="region of interest" description="Disordered" evidence="1">
    <location>
        <begin position="430"/>
        <end position="476"/>
    </location>
</feature>
<sequence length="505" mass="58112">MLLRNGITKRPLTLRIVTWVFLFLLLYWNVVLVHVADGYCTEEEQRQAMDQDVFYKCVRRISAADENGDDLLDRHELTHFIKGFSWSLFVVSPFPNGTGTLKEDEMNDLFASLVNLTGHRVNELGQDRIDVYGSNIQDMPEIDQERFQLLHAICDHVVQAFEEYQPLWELYQEGETEPPKFMVLEKVKQHPLENTADEDSFMYDNANLNLVDDDDDDHLLSVHASFIIVNFEGLEAHDLPPDSIFLTCFEQFLETLLATECDPALRGNACLETDDAYDPDTGSLCGSHEEYVRRIFCGELELPDGRRRGRGREILANNDDERLLLLEDHAIENVVLYRIQNSNCPIPMMSQGEAGSQAPLCQTIYAHYMVHLMHQDLGILSEQQRKELETVYTNVTQTAIHNGMLQDSLRQLVPDSPYFVEGQGFRLTPMTHHHHQSDKDESTNSSSNISNAEHPTTMKHYSPYHHHHHERLLLNQNKKPCTRRFLRGKAAERGYDATVMAEQIQ</sequence>
<keyword evidence="4" id="KW-1185">Reference proteome</keyword>
<evidence type="ECO:0000256" key="2">
    <source>
        <dbReference type="SAM" id="Phobius"/>
    </source>
</evidence>